<accession>A0A316U756</accession>
<dbReference type="EMBL" id="KZ819327">
    <property type="protein sequence ID" value="PWN20658.1"/>
    <property type="molecule type" value="Genomic_DNA"/>
</dbReference>
<organism evidence="1 2">
    <name type="scientific">Pseudomicrostroma glucosiphilum</name>
    <dbReference type="NCBI Taxonomy" id="1684307"/>
    <lineage>
        <taxon>Eukaryota</taxon>
        <taxon>Fungi</taxon>
        <taxon>Dikarya</taxon>
        <taxon>Basidiomycota</taxon>
        <taxon>Ustilaginomycotina</taxon>
        <taxon>Exobasidiomycetes</taxon>
        <taxon>Microstromatales</taxon>
        <taxon>Microstromatales incertae sedis</taxon>
        <taxon>Pseudomicrostroma</taxon>
    </lineage>
</organism>
<reference evidence="1 2" key="1">
    <citation type="journal article" date="2018" name="Mol. Biol. Evol.">
        <title>Broad Genomic Sampling Reveals a Smut Pathogenic Ancestry of the Fungal Clade Ustilaginomycotina.</title>
        <authorList>
            <person name="Kijpornyongpan T."/>
            <person name="Mondo S.J."/>
            <person name="Barry K."/>
            <person name="Sandor L."/>
            <person name="Lee J."/>
            <person name="Lipzen A."/>
            <person name="Pangilinan J."/>
            <person name="LaButti K."/>
            <person name="Hainaut M."/>
            <person name="Henrissat B."/>
            <person name="Grigoriev I.V."/>
            <person name="Spatafora J.W."/>
            <person name="Aime M.C."/>
        </authorList>
    </citation>
    <scope>NUCLEOTIDE SEQUENCE [LARGE SCALE GENOMIC DNA]</scope>
    <source>
        <strain evidence="1 2">MCA 4718</strain>
    </source>
</reference>
<keyword evidence="2" id="KW-1185">Reference proteome</keyword>
<gene>
    <name evidence="1" type="ORF">BCV69DRAFT_195309</name>
</gene>
<evidence type="ECO:0000313" key="1">
    <source>
        <dbReference type="EMBL" id="PWN20658.1"/>
    </source>
</evidence>
<protein>
    <submittedName>
        <fullName evidence="1">Uncharacterized protein</fullName>
    </submittedName>
</protein>
<sequence length="104" mass="11984">MGRTAMYVYVSSLCFHRTFFLTCLRTFAFALLFTYSAPFPLYPLFSSILPSQSLHTHIHTHSLICHTHTHTHIHSHSVECNGHLSVTIRSFCVMFEVRREGQGK</sequence>
<dbReference type="GeneID" id="37011379"/>
<name>A0A316U756_9BASI</name>
<dbReference type="AlphaFoldDB" id="A0A316U756"/>
<evidence type="ECO:0000313" key="2">
    <source>
        <dbReference type="Proteomes" id="UP000245942"/>
    </source>
</evidence>
<dbReference type="Proteomes" id="UP000245942">
    <property type="component" value="Unassembled WGS sequence"/>
</dbReference>
<proteinExistence type="predicted"/>
<dbReference type="RefSeq" id="XP_025347818.1">
    <property type="nucleotide sequence ID" value="XM_025489645.1"/>
</dbReference>